<protein>
    <submittedName>
        <fullName evidence="2">Putative membrane protein YesL</fullName>
    </submittedName>
</protein>
<keyword evidence="3" id="KW-1185">Reference proteome</keyword>
<dbReference type="RefSeq" id="WP_170114367.1">
    <property type="nucleotide sequence ID" value="NZ_QJJR01000007.1"/>
</dbReference>
<feature type="transmembrane region" description="Helical" evidence="1">
    <location>
        <begin position="20"/>
        <end position="53"/>
    </location>
</feature>
<dbReference type="Pfam" id="PF04854">
    <property type="entry name" value="DUF624"/>
    <property type="match status" value="1"/>
</dbReference>
<keyword evidence="1" id="KW-1133">Transmembrane helix</keyword>
<dbReference type="InterPro" id="IPR006938">
    <property type="entry name" value="DUF624"/>
</dbReference>
<feature type="transmembrane region" description="Helical" evidence="1">
    <location>
        <begin position="77"/>
        <end position="98"/>
    </location>
</feature>
<feature type="transmembrane region" description="Helical" evidence="1">
    <location>
        <begin position="110"/>
        <end position="129"/>
    </location>
</feature>
<evidence type="ECO:0000313" key="3">
    <source>
        <dbReference type="Proteomes" id="UP000247922"/>
    </source>
</evidence>
<evidence type="ECO:0000313" key="2">
    <source>
        <dbReference type="EMBL" id="PXW90926.1"/>
    </source>
</evidence>
<evidence type="ECO:0000256" key="1">
    <source>
        <dbReference type="SAM" id="Phobius"/>
    </source>
</evidence>
<feature type="transmembrane region" description="Helical" evidence="1">
    <location>
        <begin position="149"/>
        <end position="173"/>
    </location>
</feature>
<organism evidence="2 3">
    <name type="scientific">Streptohalobacillus salinus</name>
    <dbReference type="NCBI Taxonomy" id="621096"/>
    <lineage>
        <taxon>Bacteria</taxon>
        <taxon>Bacillati</taxon>
        <taxon>Bacillota</taxon>
        <taxon>Bacilli</taxon>
        <taxon>Bacillales</taxon>
        <taxon>Bacillaceae</taxon>
        <taxon>Streptohalobacillus</taxon>
    </lineage>
</organism>
<dbReference type="AlphaFoldDB" id="A0A2V3WBL7"/>
<gene>
    <name evidence="2" type="ORF">DES38_10758</name>
</gene>
<reference evidence="2 3" key="1">
    <citation type="submission" date="2018-05" db="EMBL/GenBank/DDBJ databases">
        <title>Genomic Encyclopedia of Type Strains, Phase IV (KMG-IV): sequencing the most valuable type-strain genomes for metagenomic binning, comparative biology and taxonomic classification.</title>
        <authorList>
            <person name="Goeker M."/>
        </authorList>
    </citation>
    <scope>NUCLEOTIDE SEQUENCE [LARGE SCALE GENOMIC DNA]</scope>
    <source>
        <strain evidence="2 3">DSM 22440</strain>
    </source>
</reference>
<keyword evidence="1" id="KW-0812">Transmembrane</keyword>
<accession>A0A2V3WBL7</accession>
<keyword evidence="1" id="KW-0472">Membrane</keyword>
<dbReference type="Proteomes" id="UP000247922">
    <property type="component" value="Unassembled WGS sequence"/>
</dbReference>
<name>A0A2V3WBL7_9BACI</name>
<dbReference type="EMBL" id="QJJR01000007">
    <property type="protein sequence ID" value="PXW90926.1"/>
    <property type="molecule type" value="Genomic_DNA"/>
</dbReference>
<sequence length="233" mass="26560">MGNNYGFVSTGFYRLLEWLWFFIYLNLLWLGFTLLGVIVVGVLPATLAVMAVMQRFVTGDKDFSIFRSFFEAFKTHFFKANIIGLFIGVLSYLLWFNYHYLLTTTGGEAILLALGWNVTLVVVIVFVLYSFPLYLHQPKHLKTLVKDSLLLVLATPLSFLSMVISVGLVGAFLSIIPGMIPFLGIALLSWVMMWNMHQALLRVARKKDRLENHPNAPIIGHRVKEQIRALFQN</sequence>
<feature type="transmembrane region" description="Helical" evidence="1">
    <location>
        <begin position="179"/>
        <end position="197"/>
    </location>
</feature>
<proteinExistence type="predicted"/>
<comment type="caution">
    <text evidence="2">The sequence shown here is derived from an EMBL/GenBank/DDBJ whole genome shotgun (WGS) entry which is preliminary data.</text>
</comment>